<reference evidence="2" key="2">
    <citation type="journal article" date="2018" name="Environ. Sci. Technol.">
        <title>The Toxicogenome of Hyalella azteca: A Model for Sediment Ecotoxicology and Evolutionary Toxicology.</title>
        <authorList>
            <person name="Poynton H.C."/>
            <person name="Hasenbein S."/>
            <person name="Benoit J.B."/>
            <person name="Sepulveda M.S."/>
            <person name="Poelchau M.F."/>
            <person name="Hughes D.S.T."/>
            <person name="Murali S.C."/>
            <person name="Chen S."/>
            <person name="Glastad K.M."/>
            <person name="Goodisman M.A.D."/>
            <person name="Werren J.H."/>
            <person name="Vineis J.H."/>
            <person name="Bowen J.L."/>
            <person name="Friedrich M."/>
            <person name="Jones J."/>
            <person name="Robertson H.M."/>
            <person name="Feyereisen R."/>
            <person name="Mechler-Hickson A."/>
            <person name="Mathers N."/>
            <person name="Lee C.E."/>
            <person name="Colbourne J.K."/>
            <person name="Biales A."/>
            <person name="Johnston J.S."/>
            <person name="Wellborn G.A."/>
            <person name="Rosendale A.J."/>
            <person name="Cridge A.G."/>
            <person name="Munoz-Torres M.C."/>
            <person name="Bain P.A."/>
            <person name="Manny A.R."/>
            <person name="Major K.M."/>
            <person name="Lambert F.N."/>
            <person name="Vulpe C.D."/>
            <person name="Tuck P."/>
            <person name="Blalock B.J."/>
            <person name="Lin Y.Y."/>
            <person name="Smith M.E."/>
            <person name="Ochoa-Acuna H."/>
            <person name="Chen M.M."/>
            <person name="Childers C.P."/>
            <person name="Qu J."/>
            <person name="Dugan S."/>
            <person name="Lee S.L."/>
            <person name="Chao H."/>
            <person name="Dinh H."/>
            <person name="Han Y."/>
            <person name="Doddapaneni H."/>
            <person name="Worley K.C."/>
            <person name="Muzny D.M."/>
            <person name="Gibbs R.A."/>
            <person name="Richards S."/>
        </authorList>
    </citation>
    <scope>NUCLEOTIDE SEQUENCE</scope>
    <source>
        <strain evidence="2">HAZT.00-mixed</strain>
        <tissue evidence="2">Whole organism</tissue>
    </source>
</reference>
<gene>
    <name evidence="2" type="ORF">HAZT_HAZT005884</name>
</gene>
<reference evidence="2" key="1">
    <citation type="submission" date="2014-08" db="EMBL/GenBank/DDBJ databases">
        <authorList>
            <person name="Murali S."/>
            <person name="Richards S."/>
            <person name="Bandaranaike D."/>
            <person name="Bellair M."/>
            <person name="Blankenburg K."/>
            <person name="Chao H."/>
            <person name="Dinh H."/>
            <person name="Doddapaneni H."/>
            <person name="Dugan-Rocha S."/>
            <person name="Elkadiri S."/>
            <person name="Gnanaolivu R."/>
            <person name="Hughes D."/>
            <person name="Lee S."/>
            <person name="Li M."/>
            <person name="Ming W."/>
            <person name="Munidasa M."/>
            <person name="Muniz J."/>
            <person name="Nguyen L."/>
            <person name="Osuji N."/>
            <person name="Pu L.-L."/>
            <person name="Puazo M."/>
            <person name="Skinner E."/>
            <person name="Qu C."/>
            <person name="Quiroz J."/>
            <person name="Raj R."/>
            <person name="Weissenberger G."/>
            <person name="Xin Y."/>
            <person name="Zou X."/>
            <person name="Han Y."/>
            <person name="Worley K."/>
            <person name="Muzny D."/>
            <person name="Gibbs R."/>
        </authorList>
    </citation>
    <scope>NUCLEOTIDE SEQUENCE</scope>
    <source>
        <strain evidence="2">HAZT.00-mixed</strain>
        <tissue evidence="2">Whole organism</tissue>
    </source>
</reference>
<feature type="region of interest" description="Disordered" evidence="1">
    <location>
        <begin position="202"/>
        <end position="226"/>
    </location>
</feature>
<dbReference type="PANTHER" id="PTHR23199">
    <property type="entry name" value="NEUROTROPHIN 1-RELATED"/>
    <property type="match status" value="1"/>
</dbReference>
<organism evidence="2">
    <name type="scientific">Hyalella azteca</name>
    <name type="common">Amphipod</name>
    <dbReference type="NCBI Taxonomy" id="294128"/>
    <lineage>
        <taxon>Eukaryota</taxon>
        <taxon>Metazoa</taxon>
        <taxon>Ecdysozoa</taxon>
        <taxon>Arthropoda</taxon>
        <taxon>Crustacea</taxon>
        <taxon>Multicrustacea</taxon>
        <taxon>Malacostraca</taxon>
        <taxon>Eumalacostraca</taxon>
        <taxon>Peracarida</taxon>
        <taxon>Amphipoda</taxon>
        <taxon>Senticaudata</taxon>
        <taxon>Talitrida</taxon>
        <taxon>Talitroidea</taxon>
        <taxon>Hyalellidae</taxon>
        <taxon>Hyalella</taxon>
    </lineage>
</organism>
<sequence>MLRSASGHQYPEGYYPFEEDPLKSPPRVRKPPYTQTEEVCSGVLEAPEQVSLSLDNLCGDLNTGLLPRNPLGQNVLGASYPFELIKNQTLNLFSKALPVLKEDKTLPKVAKFVSSTVPLSFLDKKPTKDLDKDLFNAHTKAARNMSLVDYKMDWMMRMKFEIPGGKIQEVVEGSSQIMTRHCGRVFYRFCLLYNTMMGKETTNPNPIRATERRDKVEPSGNSIEDGAPLTPCPSAVEYVTPVFARNYQGVWRYVVQIPYEGYFTQTVEITQCLEDTCHYLSGSCLASPRWVSLLVAEIFYPDAVFPSKPTRPSLQRSSVHPSQPRRPQRRRREADMKPPAPHYCDGVDQIGCFQVRLYYDWFLVPGSCKCWKRNVFQQNFRHRR</sequence>
<proteinExistence type="predicted"/>
<dbReference type="InterPro" id="IPR029034">
    <property type="entry name" value="Cystine-knot_cytokine"/>
</dbReference>
<accession>A0A6A0HC90</accession>
<dbReference type="Gene3D" id="2.10.90.10">
    <property type="entry name" value="Cystine-knot cytokines"/>
    <property type="match status" value="1"/>
</dbReference>
<comment type="caution">
    <text evidence="2">The sequence shown here is derived from an EMBL/GenBank/DDBJ whole genome shotgun (WGS) entry which is preliminary data.</text>
</comment>
<dbReference type="GO" id="GO:0045087">
    <property type="term" value="P:innate immune response"/>
    <property type="evidence" value="ECO:0007669"/>
    <property type="project" value="TreeGrafter"/>
</dbReference>
<dbReference type="Proteomes" id="UP000711488">
    <property type="component" value="Unassembled WGS sequence"/>
</dbReference>
<feature type="region of interest" description="Disordered" evidence="1">
    <location>
        <begin position="309"/>
        <end position="340"/>
    </location>
</feature>
<dbReference type="InterPro" id="IPR052444">
    <property type="entry name" value="Spz/Toll_ligand-like"/>
</dbReference>
<dbReference type="OrthoDB" id="6342974at2759"/>
<dbReference type="GO" id="GO:0008083">
    <property type="term" value="F:growth factor activity"/>
    <property type="evidence" value="ECO:0007669"/>
    <property type="project" value="TreeGrafter"/>
</dbReference>
<dbReference type="EMBL" id="JQDR03002444">
    <property type="protein sequence ID" value="KAA0203109.1"/>
    <property type="molecule type" value="Genomic_DNA"/>
</dbReference>
<feature type="region of interest" description="Disordered" evidence="1">
    <location>
        <begin position="1"/>
        <end position="33"/>
    </location>
</feature>
<protein>
    <recommendedName>
        <fullName evidence="3">Spaetzle domain-containing protein</fullName>
    </recommendedName>
</protein>
<dbReference type="GO" id="GO:0021556">
    <property type="term" value="P:central nervous system formation"/>
    <property type="evidence" value="ECO:0007669"/>
    <property type="project" value="TreeGrafter"/>
</dbReference>
<dbReference type="GO" id="GO:0005121">
    <property type="term" value="F:Toll binding"/>
    <property type="evidence" value="ECO:0007669"/>
    <property type="project" value="TreeGrafter"/>
</dbReference>
<dbReference type="AlphaFoldDB" id="A0A6A0HC90"/>
<evidence type="ECO:0008006" key="3">
    <source>
        <dbReference type="Google" id="ProtNLM"/>
    </source>
</evidence>
<reference evidence="2" key="3">
    <citation type="submission" date="2019-06" db="EMBL/GenBank/DDBJ databases">
        <authorList>
            <person name="Poynton C."/>
            <person name="Hasenbein S."/>
            <person name="Benoit J.B."/>
            <person name="Sepulveda M.S."/>
            <person name="Poelchau M.F."/>
            <person name="Murali S.C."/>
            <person name="Chen S."/>
            <person name="Glastad K.M."/>
            <person name="Werren J.H."/>
            <person name="Vineis J.H."/>
            <person name="Bowen J.L."/>
            <person name="Friedrich M."/>
            <person name="Jones J."/>
            <person name="Robertson H.M."/>
            <person name="Feyereisen R."/>
            <person name="Mechler-Hickson A."/>
            <person name="Mathers N."/>
            <person name="Lee C.E."/>
            <person name="Colbourne J.K."/>
            <person name="Biales A."/>
            <person name="Johnston J.S."/>
            <person name="Wellborn G.A."/>
            <person name="Rosendale A.J."/>
            <person name="Cridge A.G."/>
            <person name="Munoz-Torres M.C."/>
            <person name="Bain P.A."/>
            <person name="Manny A.R."/>
            <person name="Major K.M."/>
            <person name="Lambert F.N."/>
            <person name="Vulpe C.D."/>
            <person name="Tuck P."/>
            <person name="Blalock B.J."/>
            <person name="Lin Y.-Y."/>
            <person name="Smith M.E."/>
            <person name="Ochoa-Acuna H."/>
            <person name="Chen M.-J.M."/>
            <person name="Childers C.P."/>
            <person name="Qu J."/>
            <person name="Dugan S."/>
            <person name="Lee S.L."/>
            <person name="Chao H."/>
            <person name="Dinh H."/>
            <person name="Han Y."/>
            <person name="Doddapaneni H."/>
            <person name="Worley K.C."/>
            <person name="Muzny D.M."/>
            <person name="Gibbs R.A."/>
            <person name="Richards S."/>
        </authorList>
    </citation>
    <scope>NUCLEOTIDE SEQUENCE</scope>
    <source>
        <strain evidence="2">HAZT.00-mixed</strain>
        <tissue evidence="2">Whole organism</tissue>
    </source>
</reference>
<dbReference type="PANTHER" id="PTHR23199:SF7">
    <property type="entry name" value="RE45222P"/>
    <property type="match status" value="1"/>
</dbReference>
<dbReference type="GO" id="GO:0005576">
    <property type="term" value="C:extracellular region"/>
    <property type="evidence" value="ECO:0007669"/>
    <property type="project" value="TreeGrafter"/>
</dbReference>
<name>A0A6A0HC90_HYAAZ</name>
<dbReference type="SUPFAM" id="SSF57501">
    <property type="entry name" value="Cystine-knot cytokines"/>
    <property type="match status" value="1"/>
</dbReference>
<evidence type="ECO:0000313" key="2">
    <source>
        <dbReference type="EMBL" id="KAA0203109.1"/>
    </source>
</evidence>
<evidence type="ECO:0000256" key="1">
    <source>
        <dbReference type="SAM" id="MobiDB-lite"/>
    </source>
</evidence>